<dbReference type="NCBIfam" id="TIGR01484">
    <property type="entry name" value="HAD-SF-IIB"/>
    <property type="match status" value="1"/>
</dbReference>
<proteinExistence type="predicted"/>
<dbReference type="PANTHER" id="PTHR10000:SF8">
    <property type="entry name" value="HAD SUPERFAMILY HYDROLASE-LIKE, TYPE 3"/>
    <property type="match status" value="1"/>
</dbReference>
<comment type="caution">
    <text evidence="1">The sequence shown here is derived from an EMBL/GenBank/DDBJ whole genome shotgun (WGS) entry which is preliminary data.</text>
</comment>
<dbReference type="SUPFAM" id="SSF56784">
    <property type="entry name" value="HAD-like"/>
    <property type="match status" value="1"/>
</dbReference>
<gene>
    <name evidence="1" type="ORF">ACFSSA_06625</name>
</gene>
<dbReference type="RefSeq" id="WP_386819494.1">
    <property type="nucleotide sequence ID" value="NZ_JBHUIT010000006.1"/>
</dbReference>
<dbReference type="EMBL" id="JBHUIT010000006">
    <property type="protein sequence ID" value="MFD2256342.1"/>
    <property type="molecule type" value="Genomic_DNA"/>
</dbReference>
<name>A0ABW5D5L5_9BACT</name>
<dbReference type="InterPro" id="IPR006379">
    <property type="entry name" value="HAD-SF_hydro_IIB"/>
</dbReference>
<evidence type="ECO:0000313" key="2">
    <source>
        <dbReference type="Proteomes" id="UP001597375"/>
    </source>
</evidence>
<reference evidence="2" key="1">
    <citation type="journal article" date="2019" name="Int. J. Syst. Evol. Microbiol.">
        <title>The Global Catalogue of Microorganisms (GCM) 10K type strain sequencing project: providing services to taxonomists for standard genome sequencing and annotation.</title>
        <authorList>
            <consortium name="The Broad Institute Genomics Platform"/>
            <consortium name="The Broad Institute Genome Sequencing Center for Infectious Disease"/>
            <person name="Wu L."/>
            <person name="Ma J."/>
        </authorList>
    </citation>
    <scope>NUCLEOTIDE SEQUENCE [LARGE SCALE GENOMIC DNA]</scope>
    <source>
        <strain evidence="2">CGMCC 4.7106</strain>
    </source>
</reference>
<dbReference type="Pfam" id="PF08282">
    <property type="entry name" value="Hydrolase_3"/>
    <property type="match status" value="1"/>
</dbReference>
<organism evidence="1 2">
    <name type="scientific">Luteolibacter algae</name>
    <dbReference type="NCBI Taxonomy" id="454151"/>
    <lineage>
        <taxon>Bacteria</taxon>
        <taxon>Pseudomonadati</taxon>
        <taxon>Verrucomicrobiota</taxon>
        <taxon>Verrucomicrobiia</taxon>
        <taxon>Verrucomicrobiales</taxon>
        <taxon>Verrucomicrobiaceae</taxon>
        <taxon>Luteolibacter</taxon>
    </lineage>
</organism>
<dbReference type="EC" id="3.1.3.-" evidence="1"/>
<keyword evidence="2" id="KW-1185">Reference proteome</keyword>
<dbReference type="Proteomes" id="UP001597375">
    <property type="component" value="Unassembled WGS sequence"/>
</dbReference>
<keyword evidence="1" id="KW-0378">Hydrolase</keyword>
<evidence type="ECO:0000313" key="1">
    <source>
        <dbReference type="EMBL" id="MFD2256342.1"/>
    </source>
</evidence>
<dbReference type="GO" id="GO:0016787">
    <property type="term" value="F:hydrolase activity"/>
    <property type="evidence" value="ECO:0007669"/>
    <property type="project" value="UniProtKB-KW"/>
</dbReference>
<dbReference type="InterPro" id="IPR023214">
    <property type="entry name" value="HAD_sf"/>
</dbReference>
<sequence>MRTLDSCPRPALLLSFDFDGTLHDPAETPSVPAGFFALIRALRERKSAVWGINTGRSMPQVIDGFMESKFPFLPDWVIAREREIFFPNSFGRFLPHTPWNDRCEKDIRKLFKKSAKVLGIIRHEVEEHTGAQYIEMNGEPAGLISRTEEEMEWIVNHITPLVDSVPGLGWQRNSIYLRFGHKNYQKGSTLSEVARLYNLETSRVFAMGDSHNDIEMLSETHSGKAACPANSVEVIRNIILARGGLITQATAGRGVIEALEKNFAD</sequence>
<dbReference type="Gene3D" id="3.40.50.1000">
    <property type="entry name" value="HAD superfamily/HAD-like"/>
    <property type="match status" value="2"/>
</dbReference>
<accession>A0ABW5D5L5</accession>
<protein>
    <submittedName>
        <fullName evidence="1">HAD family hydrolase</fullName>
        <ecNumber evidence="1">3.1.3.-</ecNumber>
    </submittedName>
</protein>
<dbReference type="PANTHER" id="PTHR10000">
    <property type="entry name" value="PHOSPHOSERINE PHOSPHATASE"/>
    <property type="match status" value="1"/>
</dbReference>
<dbReference type="InterPro" id="IPR036412">
    <property type="entry name" value="HAD-like_sf"/>
</dbReference>